<dbReference type="SUPFAM" id="SSF52540">
    <property type="entry name" value="P-loop containing nucleoside triphosphate hydrolases"/>
    <property type="match status" value="1"/>
</dbReference>
<dbReference type="GO" id="GO:0043531">
    <property type="term" value="F:ADP binding"/>
    <property type="evidence" value="ECO:0007669"/>
    <property type="project" value="InterPro"/>
</dbReference>
<keyword evidence="5" id="KW-1185">Reference proteome</keyword>
<accession>A0A7J8VCF9</accession>
<dbReference type="Proteomes" id="UP000593573">
    <property type="component" value="Unassembled WGS sequence"/>
</dbReference>
<dbReference type="InterPro" id="IPR002182">
    <property type="entry name" value="NB-ARC"/>
</dbReference>
<feature type="coiled-coil region" evidence="2">
    <location>
        <begin position="36"/>
        <end position="70"/>
    </location>
</feature>
<dbReference type="AlphaFoldDB" id="A0A7J8VCF9"/>
<dbReference type="FunFam" id="3.40.50.300:FF:001091">
    <property type="entry name" value="Probable disease resistance protein At1g61300"/>
    <property type="match status" value="1"/>
</dbReference>
<dbReference type="Gene3D" id="3.40.50.300">
    <property type="entry name" value="P-loop containing nucleotide triphosphate hydrolases"/>
    <property type="match status" value="1"/>
</dbReference>
<comment type="caution">
    <text evidence="4">The sequence shown here is derived from an EMBL/GenBank/DDBJ whole genome shotgun (WGS) entry which is preliminary data.</text>
</comment>
<dbReference type="PANTHER" id="PTHR33463">
    <property type="entry name" value="NB-ARC DOMAIN-CONTAINING PROTEIN-RELATED"/>
    <property type="match status" value="1"/>
</dbReference>
<dbReference type="InterPro" id="IPR050905">
    <property type="entry name" value="Plant_NBS-LRR"/>
</dbReference>
<reference evidence="4 5" key="1">
    <citation type="journal article" date="2019" name="Genome Biol. Evol.">
        <title>Insights into the evolution of the New World diploid cottons (Gossypium, subgenus Houzingenia) based on genome sequencing.</title>
        <authorList>
            <person name="Grover C.E."/>
            <person name="Arick M.A. 2nd"/>
            <person name="Thrash A."/>
            <person name="Conover J.L."/>
            <person name="Sanders W.S."/>
            <person name="Peterson D.G."/>
            <person name="Frelichowski J.E."/>
            <person name="Scheffler J.A."/>
            <person name="Scheffler B.E."/>
            <person name="Wendel J.F."/>
        </authorList>
    </citation>
    <scope>NUCLEOTIDE SEQUENCE [LARGE SCALE GENOMIC DNA]</scope>
    <source>
        <strain evidence="4">57</strain>
        <tissue evidence="4">Leaf</tissue>
    </source>
</reference>
<dbReference type="OrthoDB" id="990301at2759"/>
<dbReference type="InterPro" id="IPR027417">
    <property type="entry name" value="P-loop_NTPase"/>
</dbReference>
<sequence length="307" mass="34766">MGCGFCDDAVSSSIGTLIVDCMVKPIGRQLVYVCRFHDNVEKLQEKKRELESARDRLQHEIEDAERYQLSKKVMKKTQDISKLLEKIGLRGLVGYCDPTALPTIDFLYSKGFGVLESSKASLNQSIEALKDENISMIGLWGMGGVGKTTLAREVGSQATKLNLFDKVVITTVSQKPNFERIQDQIAQYIGFDMKNDQGRRSEQELWLRLKKEHRILIILDDIWEPINLKENIGIPIGDDHKGCKVLLTTRRKRVCQIMECCPVVQLHCLDDDEAWSLFEKKAGLDDFSDDSIKKPAKKIVKKCGVCL</sequence>
<evidence type="ECO:0000313" key="4">
    <source>
        <dbReference type="EMBL" id="MBA0660498.1"/>
    </source>
</evidence>
<evidence type="ECO:0000313" key="5">
    <source>
        <dbReference type="Proteomes" id="UP000593573"/>
    </source>
</evidence>
<evidence type="ECO:0000256" key="1">
    <source>
        <dbReference type="ARBA" id="ARBA00022821"/>
    </source>
</evidence>
<evidence type="ECO:0000259" key="3">
    <source>
        <dbReference type="Pfam" id="PF00931"/>
    </source>
</evidence>
<keyword evidence="2" id="KW-0175">Coiled coil</keyword>
<gene>
    <name evidence="4" type="ORF">Goklo_012509</name>
</gene>
<evidence type="ECO:0000256" key="2">
    <source>
        <dbReference type="SAM" id="Coils"/>
    </source>
</evidence>
<dbReference type="EMBL" id="JABFAB010000009">
    <property type="protein sequence ID" value="MBA0660498.1"/>
    <property type="molecule type" value="Genomic_DNA"/>
</dbReference>
<name>A0A7J8VCF9_9ROSI</name>
<protein>
    <recommendedName>
        <fullName evidence="3">NB-ARC domain-containing protein</fullName>
    </recommendedName>
</protein>
<organism evidence="4 5">
    <name type="scientific">Gossypium klotzschianum</name>
    <dbReference type="NCBI Taxonomy" id="34286"/>
    <lineage>
        <taxon>Eukaryota</taxon>
        <taxon>Viridiplantae</taxon>
        <taxon>Streptophyta</taxon>
        <taxon>Embryophyta</taxon>
        <taxon>Tracheophyta</taxon>
        <taxon>Spermatophyta</taxon>
        <taxon>Magnoliopsida</taxon>
        <taxon>eudicotyledons</taxon>
        <taxon>Gunneridae</taxon>
        <taxon>Pentapetalae</taxon>
        <taxon>rosids</taxon>
        <taxon>malvids</taxon>
        <taxon>Malvales</taxon>
        <taxon>Malvaceae</taxon>
        <taxon>Malvoideae</taxon>
        <taxon>Gossypium</taxon>
    </lineage>
</organism>
<dbReference type="PRINTS" id="PR00364">
    <property type="entry name" value="DISEASERSIST"/>
</dbReference>
<feature type="domain" description="NB-ARC" evidence="3">
    <location>
        <begin position="120"/>
        <end position="283"/>
    </location>
</feature>
<keyword evidence="1" id="KW-0611">Plant defense</keyword>
<dbReference type="Pfam" id="PF00931">
    <property type="entry name" value="NB-ARC"/>
    <property type="match status" value="1"/>
</dbReference>
<dbReference type="PANTHER" id="PTHR33463:SF203">
    <property type="entry name" value="AAA+ ATPASE DOMAIN-CONTAINING PROTEIN"/>
    <property type="match status" value="1"/>
</dbReference>
<proteinExistence type="predicted"/>
<dbReference type="GO" id="GO:0006952">
    <property type="term" value="P:defense response"/>
    <property type="evidence" value="ECO:0007669"/>
    <property type="project" value="UniProtKB-KW"/>
</dbReference>